<dbReference type="InParanoid" id="A0A6P9C8H8"/>
<dbReference type="RefSeq" id="XP_034279732.1">
    <property type="nucleotide sequence ID" value="XM_034423841.2"/>
</dbReference>
<dbReference type="Proteomes" id="UP001652622">
    <property type="component" value="Unplaced"/>
</dbReference>
<dbReference type="OMA" id="PISEGTH"/>
<organism evidence="3 4">
    <name type="scientific">Pantherophis guttatus</name>
    <name type="common">Corn snake</name>
    <name type="synonym">Elaphe guttata</name>
    <dbReference type="NCBI Taxonomy" id="94885"/>
    <lineage>
        <taxon>Eukaryota</taxon>
        <taxon>Metazoa</taxon>
        <taxon>Chordata</taxon>
        <taxon>Craniata</taxon>
        <taxon>Vertebrata</taxon>
        <taxon>Euteleostomi</taxon>
        <taxon>Lepidosauria</taxon>
        <taxon>Squamata</taxon>
        <taxon>Bifurcata</taxon>
        <taxon>Unidentata</taxon>
        <taxon>Episquamata</taxon>
        <taxon>Toxicofera</taxon>
        <taxon>Serpentes</taxon>
        <taxon>Colubroidea</taxon>
        <taxon>Colubridae</taxon>
        <taxon>Colubrinae</taxon>
        <taxon>Pantherophis</taxon>
    </lineage>
</organism>
<dbReference type="PANTHER" id="PTHR33066:SF2">
    <property type="entry name" value="FILAGGRIN-2-LIKE"/>
    <property type="match status" value="1"/>
</dbReference>
<sequence length="304" mass="33594">MFSAVLGLRICSTFSSNSPHPKGHQEGVRGKGGDSFSHPTLPQTPLVCRSGQPLSLPSLENSPGQDFPQPGGRGPSGASVAPVDHLALERNLLRRDKLSGKVIQTIQASRRPSTNRIYNATWSAFCQWCSKGHIDLLVASVPEILDLLQIGLDRGLFPNTLRRQVAALSTVLTCENLQPLTHHPRIGSFLKGVANLKPPVVHRYPTWDLALVLQALTSTPFESLRTSSLWYLTLKVAFFVAITSARRISELAALSVHEDLCIFHSDRLVLRLNPSFLPKMNWFHRAQEIILPDFCLGPNHPLEE</sequence>
<evidence type="ECO:0000256" key="1">
    <source>
        <dbReference type="ARBA" id="ARBA00023125"/>
    </source>
</evidence>
<dbReference type="GO" id="GO:0003677">
    <property type="term" value="F:DNA binding"/>
    <property type="evidence" value="ECO:0007669"/>
    <property type="project" value="UniProtKB-KW"/>
</dbReference>
<evidence type="ECO:0000313" key="3">
    <source>
        <dbReference type="Proteomes" id="UP001652622"/>
    </source>
</evidence>
<protein>
    <submittedName>
        <fullName evidence="4">Uncharacterized protein LOC117669420</fullName>
    </submittedName>
</protein>
<evidence type="ECO:0000256" key="2">
    <source>
        <dbReference type="SAM" id="MobiDB-lite"/>
    </source>
</evidence>
<evidence type="ECO:0000313" key="4">
    <source>
        <dbReference type="RefSeq" id="XP_034279732.1"/>
    </source>
</evidence>
<accession>A0A6P9C8H8</accession>
<keyword evidence="3" id="KW-1185">Reference proteome</keyword>
<dbReference type="PANTHER" id="PTHR33066">
    <property type="entry name" value="INTEGRASE_SAM-LIKE_N DOMAIN-CONTAINING PROTEIN"/>
    <property type="match status" value="1"/>
</dbReference>
<proteinExistence type="predicted"/>
<feature type="compositionally biased region" description="Basic and acidic residues" evidence="2">
    <location>
        <begin position="23"/>
        <end position="32"/>
    </location>
</feature>
<dbReference type="Gene3D" id="1.10.150.130">
    <property type="match status" value="1"/>
</dbReference>
<dbReference type="GeneID" id="117669420"/>
<reference evidence="4" key="1">
    <citation type="submission" date="2025-08" db="UniProtKB">
        <authorList>
            <consortium name="RefSeq"/>
        </authorList>
    </citation>
    <scope>IDENTIFICATION</scope>
    <source>
        <tissue evidence="4">Blood</tissue>
    </source>
</reference>
<dbReference type="InterPro" id="IPR010998">
    <property type="entry name" value="Integrase_recombinase_N"/>
</dbReference>
<dbReference type="AlphaFoldDB" id="A0A6P9C8H8"/>
<dbReference type="SUPFAM" id="SSF47823">
    <property type="entry name" value="lambda integrase-like, N-terminal domain"/>
    <property type="match status" value="1"/>
</dbReference>
<keyword evidence="1" id="KW-0238">DNA-binding</keyword>
<dbReference type="KEGG" id="pgut:117669420"/>
<name>A0A6P9C8H8_PANGU</name>
<feature type="compositionally biased region" description="Polar residues" evidence="2">
    <location>
        <begin position="52"/>
        <end position="64"/>
    </location>
</feature>
<feature type="region of interest" description="Disordered" evidence="2">
    <location>
        <begin position="14"/>
        <end position="80"/>
    </location>
</feature>
<gene>
    <name evidence="4" type="primary">LOC117669420</name>
</gene>